<dbReference type="PANTHER" id="PTHR22916">
    <property type="entry name" value="GLYCOSYLTRANSFERASE"/>
    <property type="match status" value="1"/>
</dbReference>
<protein>
    <submittedName>
        <fullName evidence="4">Glycosyltransferase involved in cell wall biosynthesis</fullName>
    </submittedName>
</protein>
<dbReference type="InterPro" id="IPR029044">
    <property type="entry name" value="Nucleotide-diphossugar_trans"/>
</dbReference>
<dbReference type="Gene3D" id="3.90.550.10">
    <property type="entry name" value="Spore Coat Polysaccharide Biosynthesis Protein SpsA, Chain A"/>
    <property type="match status" value="1"/>
</dbReference>
<comment type="caution">
    <text evidence="4">The sequence shown here is derived from an EMBL/GenBank/DDBJ whole genome shotgun (WGS) entry which is preliminary data.</text>
</comment>
<keyword evidence="5" id="KW-1185">Reference proteome</keyword>
<evidence type="ECO:0000256" key="2">
    <source>
        <dbReference type="ARBA" id="ARBA00022679"/>
    </source>
</evidence>
<dbReference type="CDD" id="cd00761">
    <property type="entry name" value="Glyco_tranf_GTA_type"/>
    <property type="match status" value="1"/>
</dbReference>
<dbReference type="Pfam" id="PF00535">
    <property type="entry name" value="Glycos_transf_2"/>
    <property type="match status" value="1"/>
</dbReference>
<keyword evidence="1" id="KW-0328">Glycosyltransferase</keyword>
<organism evidence="4 5">
    <name type="scientific">Sphingobacterium zeae</name>
    <dbReference type="NCBI Taxonomy" id="1776859"/>
    <lineage>
        <taxon>Bacteria</taxon>
        <taxon>Pseudomonadati</taxon>
        <taxon>Bacteroidota</taxon>
        <taxon>Sphingobacteriia</taxon>
        <taxon>Sphingobacteriales</taxon>
        <taxon>Sphingobacteriaceae</taxon>
        <taxon>Sphingobacterium</taxon>
    </lineage>
</organism>
<reference evidence="4 5" key="1">
    <citation type="submission" date="2023-07" db="EMBL/GenBank/DDBJ databases">
        <title>Functional and genomic diversity of the sorghum phyllosphere microbiome.</title>
        <authorList>
            <person name="Shade A."/>
        </authorList>
    </citation>
    <scope>NUCLEOTIDE SEQUENCE [LARGE SCALE GENOMIC DNA]</scope>
    <source>
        <strain evidence="4 5">SORGH_AS_0892</strain>
    </source>
</reference>
<evidence type="ECO:0000313" key="5">
    <source>
        <dbReference type="Proteomes" id="UP001244640"/>
    </source>
</evidence>
<proteinExistence type="predicted"/>
<gene>
    <name evidence="4" type="ORF">QE382_000143</name>
</gene>
<dbReference type="SUPFAM" id="SSF53448">
    <property type="entry name" value="Nucleotide-diphospho-sugar transferases"/>
    <property type="match status" value="1"/>
</dbReference>
<dbReference type="InterPro" id="IPR001173">
    <property type="entry name" value="Glyco_trans_2-like"/>
</dbReference>
<sequence length="324" mass="37239">MENICRNLKEPLISIIIPVYNVEPYLSECLTSVIDQTYSNLEIILVNDGSTDGSGNICAAYAKNDVRIKIINKTNGGLSDARNKGLDLANGEYVSFVDSDDVIDKNFICNLLQVLLDSDASIAMCDYTNFTSVPPTKQPKYDHSVDVYTGEYMLNNLYNPSWIPKNVIAWNKLYKISVWNNLRYTVGVLHEDEYIIHELYANTNRLAYTREPLYFYRQREASITKKISQQRINDTLAIFDLRESFFKTKGYNHLINPNYQAKLLNIGLLAITYEDERARKLLTKHLSSILLLKNLSARVRLSCFIIAFMPALYWKIKKIKNMAL</sequence>
<feature type="domain" description="Glycosyltransferase 2-like" evidence="3">
    <location>
        <begin position="14"/>
        <end position="150"/>
    </location>
</feature>
<evidence type="ECO:0000256" key="1">
    <source>
        <dbReference type="ARBA" id="ARBA00022676"/>
    </source>
</evidence>
<name>A0ABU0TZM6_9SPHI</name>
<evidence type="ECO:0000259" key="3">
    <source>
        <dbReference type="Pfam" id="PF00535"/>
    </source>
</evidence>
<dbReference type="PANTHER" id="PTHR22916:SF51">
    <property type="entry name" value="GLYCOSYLTRANSFERASE EPSH-RELATED"/>
    <property type="match status" value="1"/>
</dbReference>
<evidence type="ECO:0000313" key="4">
    <source>
        <dbReference type="EMBL" id="MDQ1148159.1"/>
    </source>
</evidence>
<dbReference type="Proteomes" id="UP001244640">
    <property type="component" value="Unassembled WGS sequence"/>
</dbReference>
<dbReference type="RefSeq" id="WP_307184287.1">
    <property type="nucleotide sequence ID" value="NZ_JAUTBA010000001.1"/>
</dbReference>
<accession>A0ABU0TZM6</accession>
<keyword evidence="2" id="KW-0808">Transferase</keyword>
<dbReference type="EMBL" id="JAUTBA010000001">
    <property type="protein sequence ID" value="MDQ1148159.1"/>
    <property type="molecule type" value="Genomic_DNA"/>
</dbReference>